<dbReference type="SUPFAM" id="SSF52058">
    <property type="entry name" value="L domain-like"/>
    <property type="match status" value="2"/>
</dbReference>
<evidence type="ECO:0000313" key="3">
    <source>
        <dbReference type="EMBL" id="PWA89812.1"/>
    </source>
</evidence>
<dbReference type="AlphaFoldDB" id="A0A2U1PVQ6"/>
<dbReference type="PANTHER" id="PTHR11017:SF577">
    <property type="entry name" value="DISEASE RESISTANCE PROTEIN (TIR-NBS-LRR CLASS), PUTATIVE-RELATED"/>
    <property type="match status" value="1"/>
</dbReference>
<accession>A0A2U1PVQ6</accession>
<dbReference type="InterPro" id="IPR036390">
    <property type="entry name" value="WH_DNA-bd_sf"/>
</dbReference>
<keyword evidence="1" id="KW-0677">Repeat</keyword>
<proteinExistence type="predicted"/>
<gene>
    <name evidence="3" type="ORF">CTI12_AA107160</name>
</gene>
<dbReference type="SUPFAM" id="SSF46785">
    <property type="entry name" value="Winged helix' DNA-binding domain"/>
    <property type="match status" value="1"/>
</dbReference>
<dbReference type="Pfam" id="PF23282">
    <property type="entry name" value="WHD_ROQ1"/>
    <property type="match status" value="1"/>
</dbReference>
<dbReference type="STRING" id="35608.A0A2U1PVQ6"/>
<keyword evidence="4" id="KW-1185">Reference proteome</keyword>
<evidence type="ECO:0000313" key="4">
    <source>
        <dbReference type="Proteomes" id="UP000245207"/>
    </source>
</evidence>
<organism evidence="3 4">
    <name type="scientific">Artemisia annua</name>
    <name type="common">Sweet wormwood</name>
    <dbReference type="NCBI Taxonomy" id="35608"/>
    <lineage>
        <taxon>Eukaryota</taxon>
        <taxon>Viridiplantae</taxon>
        <taxon>Streptophyta</taxon>
        <taxon>Embryophyta</taxon>
        <taxon>Tracheophyta</taxon>
        <taxon>Spermatophyta</taxon>
        <taxon>Magnoliopsida</taxon>
        <taxon>eudicotyledons</taxon>
        <taxon>Gunneridae</taxon>
        <taxon>Pentapetalae</taxon>
        <taxon>asterids</taxon>
        <taxon>campanulids</taxon>
        <taxon>Asterales</taxon>
        <taxon>Asteraceae</taxon>
        <taxon>Asteroideae</taxon>
        <taxon>Anthemideae</taxon>
        <taxon>Artemisiinae</taxon>
        <taxon>Artemisia</taxon>
    </lineage>
</organism>
<dbReference type="InterPro" id="IPR032675">
    <property type="entry name" value="LRR_dom_sf"/>
</dbReference>
<reference evidence="3 4" key="1">
    <citation type="journal article" date="2018" name="Mol. Plant">
        <title>The genome of Artemisia annua provides insight into the evolution of Asteraceae family and artemisinin biosynthesis.</title>
        <authorList>
            <person name="Shen Q."/>
            <person name="Zhang L."/>
            <person name="Liao Z."/>
            <person name="Wang S."/>
            <person name="Yan T."/>
            <person name="Shi P."/>
            <person name="Liu M."/>
            <person name="Fu X."/>
            <person name="Pan Q."/>
            <person name="Wang Y."/>
            <person name="Lv Z."/>
            <person name="Lu X."/>
            <person name="Zhang F."/>
            <person name="Jiang W."/>
            <person name="Ma Y."/>
            <person name="Chen M."/>
            <person name="Hao X."/>
            <person name="Li L."/>
            <person name="Tang Y."/>
            <person name="Lv G."/>
            <person name="Zhou Y."/>
            <person name="Sun X."/>
            <person name="Brodelius P.E."/>
            <person name="Rose J.K.C."/>
            <person name="Tang K."/>
        </authorList>
    </citation>
    <scope>NUCLEOTIDE SEQUENCE [LARGE SCALE GENOMIC DNA]</scope>
    <source>
        <strain evidence="4">cv. Huhao1</strain>
        <tissue evidence="3">Leaf</tissue>
    </source>
</reference>
<dbReference type="InterPro" id="IPR058192">
    <property type="entry name" value="WHD_ROQ1-like"/>
</dbReference>
<dbReference type="OrthoDB" id="545484at2759"/>
<evidence type="ECO:0000259" key="2">
    <source>
        <dbReference type="Pfam" id="PF23282"/>
    </source>
</evidence>
<dbReference type="Gene3D" id="3.80.10.10">
    <property type="entry name" value="Ribonuclease Inhibitor"/>
    <property type="match status" value="4"/>
</dbReference>
<name>A0A2U1PVQ6_ARTAN</name>
<feature type="domain" description="Disease resistance protein Roq1-like winged-helix" evidence="2">
    <location>
        <begin position="37"/>
        <end position="107"/>
    </location>
</feature>
<protein>
    <submittedName>
        <fullName evidence="3">NB-ARC domains-containing protein</fullName>
    </submittedName>
</protein>
<comment type="caution">
    <text evidence="3">The sequence shown here is derived from an EMBL/GenBank/DDBJ whole genome shotgun (WGS) entry which is preliminary data.</text>
</comment>
<dbReference type="Proteomes" id="UP000245207">
    <property type="component" value="Unassembled WGS sequence"/>
</dbReference>
<dbReference type="EMBL" id="PKPP01000683">
    <property type="protein sequence ID" value="PWA89812.1"/>
    <property type="molecule type" value="Genomic_DNA"/>
</dbReference>
<sequence>MGSFLRDKDNLEWEDAIDRLKTETIEKLKLSYDDLEEDYKEIFLDAACILKGWTKDAAVIALKSCGFPARKGLTVLELKSLITISKHGELDMHDHIEEMGKNIVRRVNPNKPEMHSRLWIEEEIVDILAKSSGNQATKCIRLNAYGLNFEILMNGLANMKELRFLNVCNRHVYRSDVSNWNFDEDSLHLPDALRFLSWSCYPFSSLPKTFQANNLVGLEMDDSNIIQLWKDGKEKALKLRFLKFRLSQFRTLDLSVAPNLETLTLERCDNLEEGHFQVTPNLKKLCIDRCYKLKKLHMPPESPKLKSLNLLENSKLTTLHLGKTPNLETLNLYRCADMVELRMPAESPKLRSLNIDRSKLTTLHLGETPNLETLILQECTRMVELCMPAECPKLVTLDLYNLELRTLHLGISPNLVKVRLQDSPMVELHMPAECPKLVNLDLSFLRLTTLRLENTPSLETLNLQRCTEMVELAECPKLVNLKLFDLNLTTPHIRQILTKCRKLVNLDLSFLDLMTLRLGINPNLEKLSVNNCTDMVELHIATDCPKLVTLNLDYNVKLRTLDLGLTPYLERLGLYRCYDLEEINASAECLKKLIHLNISNCGRFKYFKFDKEAPKDLYRLEYLEELHLRSADIKNLPDSLCMLKHLKSLEINSCRLLEKLPEDIGRLQCLKKLIVKDCKILRDIPNSICEMDHLECLDLTYCTRIEELPEEIGRLECLKELDIRGTGITRLPKSIYQLKGLCIKGRSDDREDWHKR</sequence>
<evidence type="ECO:0000256" key="1">
    <source>
        <dbReference type="ARBA" id="ARBA00022737"/>
    </source>
</evidence>
<dbReference type="PANTHER" id="PTHR11017">
    <property type="entry name" value="LEUCINE-RICH REPEAT-CONTAINING PROTEIN"/>
    <property type="match status" value="1"/>
</dbReference>
<dbReference type="GO" id="GO:0006952">
    <property type="term" value="P:defense response"/>
    <property type="evidence" value="ECO:0007669"/>
    <property type="project" value="InterPro"/>
</dbReference>
<dbReference type="InterPro" id="IPR044974">
    <property type="entry name" value="Disease_R_plants"/>
</dbReference>